<name>A0A939JT46_9HYPH</name>
<dbReference type="RefSeq" id="WP_207258422.1">
    <property type="nucleotide sequence ID" value="NZ_JAFMPP010000011.1"/>
</dbReference>
<protein>
    <submittedName>
        <fullName evidence="1">AlpA family phage regulatory protein</fullName>
    </submittedName>
</protein>
<accession>A0A939JT46</accession>
<reference evidence="1" key="1">
    <citation type="submission" date="2021-03" db="EMBL/GenBank/DDBJ databases">
        <title>Whole genome sequence of Jiella sp. CQZ9-1.</title>
        <authorList>
            <person name="Tuo L."/>
        </authorList>
    </citation>
    <scope>NUCLEOTIDE SEQUENCE</scope>
    <source>
        <strain evidence="1">CQZ9-1</strain>
    </source>
</reference>
<keyword evidence="2" id="KW-1185">Reference proteome</keyword>
<dbReference type="Proteomes" id="UP000664122">
    <property type="component" value="Unassembled WGS sequence"/>
</dbReference>
<sequence length="65" mass="7185">MELKSIKEACHMLGVSRTTLWQMGKDPTFPRPITISAGRKGFVASELDEFIKAWPAAGFSDTQLS</sequence>
<dbReference type="AlphaFoldDB" id="A0A939JT46"/>
<dbReference type="Pfam" id="PF05930">
    <property type="entry name" value="Phage_AlpA"/>
    <property type="match status" value="1"/>
</dbReference>
<evidence type="ECO:0000313" key="1">
    <source>
        <dbReference type="EMBL" id="MBO0663603.1"/>
    </source>
</evidence>
<dbReference type="EMBL" id="JAFMPP010000011">
    <property type="protein sequence ID" value="MBO0663603.1"/>
    <property type="molecule type" value="Genomic_DNA"/>
</dbReference>
<comment type="caution">
    <text evidence="1">The sequence shown here is derived from an EMBL/GenBank/DDBJ whole genome shotgun (WGS) entry which is preliminary data.</text>
</comment>
<dbReference type="InterPro" id="IPR010260">
    <property type="entry name" value="AlpA"/>
</dbReference>
<evidence type="ECO:0000313" key="2">
    <source>
        <dbReference type="Proteomes" id="UP000664122"/>
    </source>
</evidence>
<organism evidence="1 2">
    <name type="scientific">Jiella flava</name>
    <dbReference type="NCBI Taxonomy" id="2816857"/>
    <lineage>
        <taxon>Bacteria</taxon>
        <taxon>Pseudomonadati</taxon>
        <taxon>Pseudomonadota</taxon>
        <taxon>Alphaproteobacteria</taxon>
        <taxon>Hyphomicrobiales</taxon>
        <taxon>Aurantimonadaceae</taxon>
        <taxon>Jiella</taxon>
    </lineage>
</organism>
<gene>
    <name evidence="1" type="ORF">J1C48_13525</name>
</gene>
<proteinExistence type="predicted"/>